<evidence type="ECO:0000313" key="3">
    <source>
        <dbReference type="Proteomes" id="UP000199437"/>
    </source>
</evidence>
<keyword evidence="1" id="KW-0472">Membrane</keyword>
<keyword evidence="3" id="KW-1185">Reference proteome</keyword>
<evidence type="ECO:0000256" key="1">
    <source>
        <dbReference type="SAM" id="Phobius"/>
    </source>
</evidence>
<dbReference type="Proteomes" id="UP000199437">
    <property type="component" value="Unassembled WGS sequence"/>
</dbReference>
<evidence type="ECO:0000313" key="2">
    <source>
        <dbReference type="EMBL" id="SEW27186.1"/>
    </source>
</evidence>
<dbReference type="AlphaFoldDB" id="A0A1I0QJ06"/>
<organism evidence="2 3">
    <name type="scientific">Roseivirga pacifica</name>
    <dbReference type="NCBI Taxonomy" id="1267423"/>
    <lineage>
        <taxon>Bacteria</taxon>
        <taxon>Pseudomonadati</taxon>
        <taxon>Bacteroidota</taxon>
        <taxon>Cytophagia</taxon>
        <taxon>Cytophagales</taxon>
        <taxon>Roseivirgaceae</taxon>
        <taxon>Roseivirga</taxon>
    </lineage>
</organism>
<keyword evidence="1" id="KW-1133">Transmembrane helix</keyword>
<gene>
    <name evidence="2" type="ORF">SAMN05216290_2391</name>
</gene>
<proteinExistence type="predicted"/>
<name>A0A1I0QJ06_9BACT</name>
<dbReference type="STRING" id="1267423.SAMN05216290_2391"/>
<dbReference type="EMBL" id="FOIR01000002">
    <property type="protein sequence ID" value="SEW27186.1"/>
    <property type="molecule type" value="Genomic_DNA"/>
</dbReference>
<accession>A0A1I0QJ06</accession>
<feature type="transmembrane region" description="Helical" evidence="1">
    <location>
        <begin position="6"/>
        <end position="23"/>
    </location>
</feature>
<protein>
    <submittedName>
        <fullName evidence="2">Uncharacterized protein</fullName>
    </submittedName>
</protein>
<sequence length="51" mass="5706">MGLFSIIAWLVIVTLIGGVIATIKNAANQNIKGLQSIDERLKRIEEEIKKR</sequence>
<dbReference type="RefSeq" id="WP_162844732.1">
    <property type="nucleotide sequence ID" value="NZ_FOIR01000002.1"/>
</dbReference>
<dbReference type="GeneID" id="99988781"/>
<keyword evidence="1" id="KW-0812">Transmembrane</keyword>
<reference evidence="3" key="1">
    <citation type="submission" date="2016-10" db="EMBL/GenBank/DDBJ databases">
        <authorList>
            <person name="Varghese N."/>
            <person name="Submissions S."/>
        </authorList>
    </citation>
    <scope>NUCLEOTIDE SEQUENCE [LARGE SCALE GENOMIC DNA]</scope>
    <source>
        <strain evidence="3">CGMCC 1.12402</strain>
    </source>
</reference>